<reference evidence="1 2" key="1">
    <citation type="submission" date="2020-08" db="EMBL/GenBank/DDBJ databases">
        <title>Genomic Encyclopedia of Type Strains, Phase IV (KMG-IV): sequencing the most valuable type-strain genomes for metagenomic binning, comparative biology and taxonomic classification.</title>
        <authorList>
            <person name="Goeker M."/>
        </authorList>
    </citation>
    <scope>NUCLEOTIDE SEQUENCE [LARGE SCALE GENOMIC DNA]</scope>
    <source>
        <strain evidence="1 2">DSM 22975</strain>
    </source>
</reference>
<dbReference type="RefSeq" id="WP_188026406.1">
    <property type="nucleotide sequence ID" value="NZ_JACHGR010000005.1"/>
</dbReference>
<protein>
    <submittedName>
        <fullName evidence="1">Uncharacterized protein</fullName>
    </submittedName>
</protein>
<accession>A0A841GKD1</accession>
<dbReference type="Proteomes" id="UP000585721">
    <property type="component" value="Unassembled WGS sequence"/>
</dbReference>
<dbReference type="AlphaFoldDB" id="A0A841GKD1"/>
<organism evidence="1 2">
    <name type="scientific">Tolumonas osonensis</name>
    <dbReference type="NCBI Taxonomy" id="675874"/>
    <lineage>
        <taxon>Bacteria</taxon>
        <taxon>Pseudomonadati</taxon>
        <taxon>Pseudomonadota</taxon>
        <taxon>Gammaproteobacteria</taxon>
        <taxon>Aeromonadales</taxon>
        <taxon>Aeromonadaceae</taxon>
        <taxon>Tolumonas</taxon>
    </lineage>
</organism>
<comment type="caution">
    <text evidence="1">The sequence shown here is derived from an EMBL/GenBank/DDBJ whole genome shotgun (WGS) entry which is preliminary data.</text>
</comment>
<gene>
    <name evidence="1" type="ORF">HNR75_001569</name>
</gene>
<proteinExistence type="predicted"/>
<keyword evidence="2" id="KW-1185">Reference proteome</keyword>
<evidence type="ECO:0000313" key="2">
    <source>
        <dbReference type="Proteomes" id="UP000585721"/>
    </source>
</evidence>
<name>A0A841GKD1_9GAMM</name>
<dbReference type="EMBL" id="JACHGR010000005">
    <property type="protein sequence ID" value="MBB6055651.1"/>
    <property type="molecule type" value="Genomic_DNA"/>
</dbReference>
<evidence type="ECO:0000313" key="1">
    <source>
        <dbReference type="EMBL" id="MBB6055651.1"/>
    </source>
</evidence>
<sequence>MGIREIYALGTYGKVKGKKFKARKNSKGFYILNKKAKEDGVNTTNRAKNIVLVETLEDALILLKTNDYLINLVCDDNTRALREYTKVVVDFY</sequence>